<name>A0A506YCB6_9MICO</name>
<protein>
    <submittedName>
        <fullName evidence="1">Uncharacterized protein</fullName>
    </submittedName>
</protein>
<gene>
    <name evidence="1" type="ORF">FJ657_05485</name>
</gene>
<organism evidence="1 2">
    <name type="scientific">Schumannella soli</name>
    <dbReference type="NCBI Taxonomy" id="2590779"/>
    <lineage>
        <taxon>Bacteria</taxon>
        <taxon>Bacillati</taxon>
        <taxon>Actinomycetota</taxon>
        <taxon>Actinomycetes</taxon>
        <taxon>Micrococcales</taxon>
        <taxon>Microbacteriaceae</taxon>
        <taxon>Schumannella</taxon>
    </lineage>
</organism>
<evidence type="ECO:0000313" key="2">
    <source>
        <dbReference type="Proteomes" id="UP000316252"/>
    </source>
</evidence>
<evidence type="ECO:0000313" key="1">
    <source>
        <dbReference type="EMBL" id="TPW78079.1"/>
    </source>
</evidence>
<reference evidence="1 2" key="1">
    <citation type="submission" date="2019-06" db="EMBL/GenBank/DDBJ databases">
        <authorList>
            <person name="Li F."/>
        </authorList>
    </citation>
    <scope>NUCLEOTIDE SEQUENCE [LARGE SCALE GENOMIC DNA]</scope>
    <source>
        <strain evidence="1 2">10F1D-1</strain>
    </source>
</reference>
<dbReference type="AlphaFoldDB" id="A0A506YCB6"/>
<accession>A0A506YCB6</accession>
<keyword evidence="2" id="KW-1185">Reference proteome</keyword>
<comment type="caution">
    <text evidence="1">The sequence shown here is derived from an EMBL/GenBank/DDBJ whole genome shotgun (WGS) entry which is preliminary data.</text>
</comment>
<dbReference type="EMBL" id="VHQG01000001">
    <property type="protein sequence ID" value="TPW78079.1"/>
    <property type="molecule type" value="Genomic_DNA"/>
</dbReference>
<dbReference type="Proteomes" id="UP000316252">
    <property type="component" value="Unassembled WGS sequence"/>
</dbReference>
<dbReference type="RefSeq" id="WP_141162603.1">
    <property type="nucleotide sequence ID" value="NZ_VHQG01000001.1"/>
</dbReference>
<sequence length="68" mass="7720">MSDSTASIECVAVTPGLWALSDRTRSRYLGKIEQNDRLFHAFDSDGRDLGVFVSLRLAQQRIEEHTDH</sequence>
<proteinExistence type="predicted"/>